<dbReference type="EMBL" id="PUEC01000002">
    <property type="protein sequence ID" value="PWB04160.1"/>
    <property type="molecule type" value="Genomic_DNA"/>
</dbReference>
<gene>
    <name evidence="1" type="ORF">C5O23_00965</name>
</gene>
<dbReference type="RefSeq" id="WP_107031084.1">
    <property type="nucleotide sequence ID" value="NZ_PUEC01000002.1"/>
</dbReference>
<sequence>MRLSNLLVGASIAGALLTACTTDEITIPKSELYAREFIKKFGVIDPDRDLNSATHSEINVVTTRPTDVKVYADINGKRYLFAEGHKLSGTTPLTFDVPKSVKEVIVDIDGRLIKTPLGGTVRANSTGRAIWEKKDNVVEITREDYRGLTDEGVMAFKDYLPEEVDNIGKVTQNFSFVANGDFTIYPVYWCTASYNTLGIYYIDEEKNEMVHIPFYTNKIFPIDGTQGNLIYTFEDPYAEDYVPAKDNIPLIDESRPLDASVPLNNQELKPADFNNNGLTSFLDFQDEDWYIFKRRYILKLQEQHRYYFSGHPFSEYFDIDYLIKDSHFDPAKERKIFVSGIEVEAKDETHVNIVKLSMGPLNDWKYPVDEQDSHPSNKEVKGWKSRGIHVSIATGTKFGMYIRAWYMTDQGIPKPSIDNVDIVRLPLDPETGLPKKDQYRRFYSEAKYNPEIGGSNVFGATYMYKAPTGTYRVLGFEDYGEDVHDLNDMMFFISSEIHQDIPDVNDKDKPEPEPYQWLIAAEDLAGTYDWDFNDAVFAVSATTIVDGEENGAKKTRITVEPLAAGGTLPIYVMFNGTITDDQGDGNGQELGLGHYNIGPELHRWLGGYYRSPINVKEPVASASGTPLSFMVDGEWSLTDEYQDRPSWTQNDVKGMGGFYILVNPSNSLNYIQTAISRFDVELLNDESHFHKVTPPSSFDKQDQVVVSPEMLCLESSWYWPMEECGIHEVYFNFESWLKGDTKEWYADPIHWDAQRVVKRK</sequence>
<dbReference type="Proteomes" id="UP000244905">
    <property type="component" value="Unassembled WGS sequence"/>
</dbReference>
<keyword evidence="2" id="KW-1185">Reference proteome</keyword>
<name>A0A2V1IT89_9BACT</name>
<dbReference type="GeneID" id="82524919"/>
<protein>
    <recommendedName>
        <fullName evidence="3">LruC domain-containing protein</fullName>
    </recommendedName>
</protein>
<organism evidence="1 2">
    <name type="scientific">Duncaniella muris</name>
    <dbReference type="NCBI Taxonomy" id="2094150"/>
    <lineage>
        <taxon>Bacteria</taxon>
        <taxon>Pseudomonadati</taxon>
        <taxon>Bacteroidota</taxon>
        <taxon>Bacteroidia</taxon>
        <taxon>Bacteroidales</taxon>
        <taxon>Muribaculaceae</taxon>
        <taxon>Duncaniella</taxon>
    </lineage>
</organism>
<proteinExistence type="predicted"/>
<evidence type="ECO:0000313" key="2">
    <source>
        <dbReference type="Proteomes" id="UP000244905"/>
    </source>
</evidence>
<reference evidence="2" key="1">
    <citation type="submission" date="2018-02" db="EMBL/GenBank/DDBJ databases">
        <authorList>
            <person name="Clavel T."/>
            <person name="Strowig T."/>
        </authorList>
    </citation>
    <scope>NUCLEOTIDE SEQUENCE [LARGE SCALE GENOMIC DNA]</scope>
    <source>
        <strain evidence="2">DSM 103720</strain>
    </source>
</reference>
<dbReference type="AlphaFoldDB" id="A0A2V1IT89"/>
<dbReference type="PROSITE" id="PS51257">
    <property type="entry name" value="PROKAR_LIPOPROTEIN"/>
    <property type="match status" value="1"/>
</dbReference>
<comment type="caution">
    <text evidence="1">The sequence shown here is derived from an EMBL/GenBank/DDBJ whole genome shotgun (WGS) entry which is preliminary data.</text>
</comment>
<accession>A0A2V1IT89</accession>
<evidence type="ECO:0008006" key="3">
    <source>
        <dbReference type="Google" id="ProtNLM"/>
    </source>
</evidence>
<evidence type="ECO:0000313" key="1">
    <source>
        <dbReference type="EMBL" id="PWB04160.1"/>
    </source>
</evidence>